<protein>
    <recommendedName>
        <fullName evidence="1">UPF0738 protein E0Y62_09890</fullName>
    </recommendedName>
</protein>
<dbReference type="STRING" id="1742358.GCA_001439605_01176"/>
<evidence type="ECO:0000313" key="3">
    <source>
        <dbReference type="Proteomes" id="UP000293846"/>
    </source>
</evidence>
<name>A0A4R1B1Q9_9BACI</name>
<sequence length="123" mass="14216">MKKKIKIMNAEWNNNEELILQVEEGASILEMKPMGQMLVDSDQLSFIYVVDKDDDYTYISIPESTWPKLKNALENSAEVYITDQKDQTLLTDFHEELSYLIENIKGNSNYGEAMVEKVEALFV</sequence>
<evidence type="ECO:0000256" key="1">
    <source>
        <dbReference type="HAMAP-Rule" id="MF_01861"/>
    </source>
</evidence>
<dbReference type="InterPro" id="IPR020908">
    <property type="entry name" value="UPF0738"/>
</dbReference>
<accession>A0A4R1B1Q9</accession>
<dbReference type="OrthoDB" id="2966478at2"/>
<comment type="similarity">
    <text evidence="1">Belongs to the UPF0738 family.</text>
</comment>
<evidence type="ECO:0000313" key="2">
    <source>
        <dbReference type="EMBL" id="TCJ04398.1"/>
    </source>
</evidence>
<organism evidence="2 3">
    <name type="scientific">Cytobacillus praedii</name>
    <dbReference type="NCBI Taxonomy" id="1742358"/>
    <lineage>
        <taxon>Bacteria</taxon>
        <taxon>Bacillati</taxon>
        <taxon>Bacillota</taxon>
        <taxon>Bacilli</taxon>
        <taxon>Bacillales</taxon>
        <taxon>Bacillaceae</taxon>
        <taxon>Cytobacillus</taxon>
    </lineage>
</organism>
<gene>
    <name evidence="2" type="ORF">E0Y62_09890</name>
</gene>
<comment type="caution">
    <text evidence="2">The sequence shown here is derived from an EMBL/GenBank/DDBJ whole genome shotgun (WGS) entry which is preliminary data.</text>
</comment>
<reference evidence="2 3" key="1">
    <citation type="submission" date="2019-03" db="EMBL/GenBank/DDBJ databases">
        <authorList>
            <person name="Jensen L."/>
            <person name="Storgaard J."/>
            <person name="Sulaj E."/>
            <person name="Schramm A."/>
            <person name="Marshall I.P.G."/>
        </authorList>
    </citation>
    <scope>NUCLEOTIDE SEQUENCE [LARGE SCALE GENOMIC DNA]</scope>
    <source>
        <strain evidence="2 3">2017H2G3</strain>
    </source>
</reference>
<dbReference type="AlphaFoldDB" id="A0A4R1B1Q9"/>
<keyword evidence="3" id="KW-1185">Reference proteome</keyword>
<dbReference type="RefSeq" id="WP_057763903.1">
    <property type="nucleotide sequence ID" value="NZ_LMBX01000009.1"/>
</dbReference>
<proteinExistence type="inferred from homology"/>
<dbReference type="Proteomes" id="UP000293846">
    <property type="component" value="Unassembled WGS sequence"/>
</dbReference>
<dbReference type="EMBL" id="SJTH01000009">
    <property type="protein sequence ID" value="TCJ04398.1"/>
    <property type="molecule type" value="Genomic_DNA"/>
</dbReference>
<dbReference type="Pfam" id="PF19785">
    <property type="entry name" value="UPF0738"/>
    <property type="match status" value="1"/>
</dbReference>
<dbReference type="HAMAP" id="MF_01861">
    <property type="entry name" value="UPF0738"/>
    <property type="match status" value="1"/>
</dbReference>